<dbReference type="SUPFAM" id="SSF88723">
    <property type="entry name" value="PIN domain-like"/>
    <property type="match status" value="1"/>
</dbReference>
<reference evidence="2" key="2">
    <citation type="submission" date="2016-04" db="EMBL/GenBank/DDBJ databases">
        <title>Planomonospora sphaerica JCM9374 whole genome shotgun sequence.</title>
        <authorList>
            <person name="Suzuki T."/>
            <person name="Dohra H."/>
            <person name="Kodani S."/>
        </authorList>
    </citation>
    <scope>NUCLEOTIDE SEQUENCE [LARGE SCALE GENOMIC DNA]</scope>
    <source>
        <strain evidence="2">JCM 9374</strain>
    </source>
</reference>
<evidence type="ECO:0000313" key="2">
    <source>
        <dbReference type="Proteomes" id="UP000077701"/>
    </source>
</evidence>
<dbReference type="STRING" id="161355.PS9374_03166"/>
<protein>
    <submittedName>
        <fullName evidence="1">Twitching motility protein PilT</fullName>
    </submittedName>
</protein>
<organism evidence="1 2">
    <name type="scientific">Planomonospora sphaerica</name>
    <dbReference type="NCBI Taxonomy" id="161355"/>
    <lineage>
        <taxon>Bacteria</taxon>
        <taxon>Bacillati</taxon>
        <taxon>Actinomycetota</taxon>
        <taxon>Actinomycetes</taxon>
        <taxon>Streptosporangiales</taxon>
        <taxon>Streptosporangiaceae</taxon>
        <taxon>Planomonospora</taxon>
    </lineage>
</organism>
<proteinExistence type="predicted"/>
<dbReference type="Proteomes" id="UP000077701">
    <property type="component" value="Unassembled WGS sequence"/>
</dbReference>
<evidence type="ECO:0000313" key="1">
    <source>
        <dbReference type="EMBL" id="GAT67511.1"/>
    </source>
</evidence>
<reference evidence="1 2" key="1">
    <citation type="journal article" date="2016" name="Genome Announc.">
        <title>Draft Genome Sequence of Planomonospora sphaerica JCM9374, a Rare Actinomycete.</title>
        <authorList>
            <person name="Dohra H."/>
            <person name="Suzuki T."/>
            <person name="Inoue Y."/>
            <person name="Kodani S."/>
        </authorList>
    </citation>
    <scope>NUCLEOTIDE SEQUENCE [LARGE SCALE GENOMIC DNA]</scope>
    <source>
        <strain evidence="1 2">JCM 9374</strain>
    </source>
</reference>
<accession>A0A171D0N0</accession>
<sequence>MTRPAGLRRFVFDTGALVGLERGNPDVIEALERILAGELEGVVPRTVLAEAGRDGTHRVRLAAAFNRARRIRHGSLVIDELTPERAMEIGRKIGECGHDDVVDVNVALCARSSPSGVVDAIVLTGDRDGITRVDGALDRVIIDV</sequence>
<dbReference type="EMBL" id="BDCX01000007">
    <property type="protein sequence ID" value="GAT67511.1"/>
    <property type="molecule type" value="Genomic_DNA"/>
</dbReference>
<dbReference type="Gene3D" id="3.40.50.1010">
    <property type="entry name" value="5'-nuclease"/>
    <property type="match status" value="1"/>
</dbReference>
<keyword evidence="2" id="KW-1185">Reference proteome</keyword>
<comment type="caution">
    <text evidence="1">The sequence shown here is derived from an EMBL/GenBank/DDBJ whole genome shotgun (WGS) entry which is preliminary data.</text>
</comment>
<dbReference type="AlphaFoldDB" id="A0A171D0N0"/>
<dbReference type="RefSeq" id="WP_068897577.1">
    <property type="nucleotide sequence ID" value="NZ_BDCX01000007.1"/>
</dbReference>
<gene>
    <name evidence="1" type="ORF">PS9374_03166</name>
</gene>
<name>A0A171D0N0_9ACTN</name>
<dbReference type="OrthoDB" id="3785877at2"/>
<dbReference type="InterPro" id="IPR029060">
    <property type="entry name" value="PIN-like_dom_sf"/>
</dbReference>